<dbReference type="InterPro" id="IPR016161">
    <property type="entry name" value="Ald_DH/histidinol_DH"/>
</dbReference>
<dbReference type="GO" id="GO:0016620">
    <property type="term" value="F:oxidoreductase activity, acting on the aldehyde or oxo group of donors, NAD or NADP as acceptor"/>
    <property type="evidence" value="ECO:0007669"/>
    <property type="project" value="InterPro"/>
</dbReference>
<dbReference type="Gene3D" id="3.40.309.10">
    <property type="entry name" value="Aldehyde Dehydrogenase, Chain A, domain 2"/>
    <property type="match status" value="1"/>
</dbReference>
<keyword evidence="2" id="KW-1185">Reference proteome</keyword>
<dbReference type="InterPro" id="IPR016163">
    <property type="entry name" value="Ald_DH_C"/>
</dbReference>
<organism evidence="1 2">
    <name type="scientific">Hymenobacter luteus</name>
    <dbReference type="NCBI Taxonomy" id="1411122"/>
    <lineage>
        <taxon>Bacteria</taxon>
        <taxon>Pseudomonadati</taxon>
        <taxon>Bacteroidota</taxon>
        <taxon>Cytophagia</taxon>
        <taxon>Cytophagales</taxon>
        <taxon>Hymenobacteraceae</taxon>
        <taxon>Hymenobacter</taxon>
    </lineage>
</organism>
<evidence type="ECO:0000313" key="1">
    <source>
        <dbReference type="EMBL" id="MBB6060474.1"/>
    </source>
</evidence>
<dbReference type="Proteomes" id="UP000532746">
    <property type="component" value="Unassembled WGS sequence"/>
</dbReference>
<gene>
    <name evidence="1" type="ORF">HNQ93_003348</name>
</gene>
<evidence type="ECO:0000313" key="2">
    <source>
        <dbReference type="Proteomes" id="UP000532746"/>
    </source>
</evidence>
<protein>
    <submittedName>
        <fullName evidence="1">Acyl-CoA reductase-like NAD-dependent aldehyde dehydrogenase</fullName>
    </submittedName>
</protein>
<proteinExistence type="predicted"/>
<dbReference type="SUPFAM" id="SSF53720">
    <property type="entry name" value="ALDH-like"/>
    <property type="match status" value="1"/>
</dbReference>
<comment type="caution">
    <text evidence="1">The sequence shown here is derived from an EMBL/GenBank/DDBJ whole genome shotgun (WGS) entry which is preliminary data.</text>
</comment>
<accession>A0A7W9WC42</accession>
<name>A0A7W9WC42_9BACT</name>
<sequence>MWVNCYPADAPFGGYRPSGYGRENHRMMLAHYRQNKNMLISYSQQKLSLF</sequence>
<dbReference type="AlphaFoldDB" id="A0A7W9WC42"/>
<dbReference type="EMBL" id="JACHGG010000005">
    <property type="protein sequence ID" value="MBB6060474.1"/>
    <property type="molecule type" value="Genomic_DNA"/>
</dbReference>
<reference evidence="1 2" key="1">
    <citation type="submission" date="2020-08" db="EMBL/GenBank/DDBJ databases">
        <title>Genomic Encyclopedia of Type Strains, Phase IV (KMG-IV): sequencing the most valuable type-strain genomes for metagenomic binning, comparative biology and taxonomic classification.</title>
        <authorList>
            <person name="Goeker M."/>
        </authorList>
    </citation>
    <scope>NUCLEOTIDE SEQUENCE [LARGE SCALE GENOMIC DNA]</scope>
    <source>
        <strain evidence="1 2">DSM 26718</strain>
    </source>
</reference>